<feature type="region of interest" description="Disordered" evidence="1">
    <location>
        <begin position="190"/>
        <end position="243"/>
    </location>
</feature>
<feature type="region of interest" description="Disordered" evidence="1">
    <location>
        <begin position="361"/>
        <end position="381"/>
    </location>
</feature>
<evidence type="ECO:0000256" key="1">
    <source>
        <dbReference type="SAM" id="MobiDB-lite"/>
    </source>
</evidence>
<reference evidence="2 5" key="1">
    <citation type="submission" date="2018-06" db="EMBL/GenBank/DDBJ databases">
        <authorList>
            <consortium name="Pathogen Informatics"/>
            <person name="Doyle S."/>
        </authorList>
    </citation>
    <scope>NUCLEOTIDE SEQUENCE [LARGE SCALE GENOMIC DNA]</scope>
    <source>
        <strain evidence="2 5">NCTC12219</strain>
    </source>
</reference>
<accession>A0A377JSV5</accession>
<dbReference type="RefSeq" id="WP_115721728.1">
    <property type="nucleotide sequence ID" value="NZ_UGHX01000001.1"/>
</dbReference>
<dbReference type="EMBL" id="UGHX01000001">
    <property type="protein sequence ID" value="STP11018.1"/>
    <property type="molecule type" value="Genomic_DNA"/>
</dbReference>
<dbReference type="EMBL" id="UGHX01000004">
    <property type="protein sequence ID" value="STP14336.1"/>
    <property type="molecule type" value="Genomic_DNA"/>
</dbReference>
<feature type="compositionally biased region" description="Low complexity" evidence="1">
    <location>
        <begin position="199"/>
        <end position="209"/>
    </location>
</feature>
<evidence type="ECO:0000313" key="2">
    <source>
        <dbReference type="EMBL" id="STP11018.1"/>
    </source>
</evidence>
<protein>
    <submittedName>
        <fullName evidence="2">Uncharacterized protein</fullName>
    </submittedName>
</protein>
<dbReference type="Proteomes" id="UP000255103">
    <property type="component" value="Unassembled WGS sequence"/>
</dbReference>
<evidence type="ECO:0000313" key="4">
    <source>
        <dbReference type="EMBL" id="STP14336.1"/>
    </source>
</evidence>
<gene>
    <name evidence="2" type="ORF">NCTC12219_00901</name>
    <name evidence="3" type="ORF">NCTC12219_01868</name>
    <name evidence="4" type="ORF">NCTC12219_01883</name>
</gene>
<dbReference type="EMBL" id="UGHX01000003">
    <property type="protein sequence ID" value="STP14321.1"/>
    <property type="molecule type" value="Genomic_DNA"/>
</dbReference>
<organism evidence="2 5">
    <name type="scientific">Helicobacter cinaedi</name>
    <dbReference type="NCBI Taxonomy" id="213"/>
    <lineage>
        <taxon>Bacteria</taxon>
        <taxon>Pseudomonadati</taxon>
        <taxon>Campylobacterota</taxon>
        <taxon>Epsilonproteobacteria</taxon>
        <taxon>Campylobacterales</taxon>
        <taxon>Helicobacteraceae</taxon>
        <taxon>Helicobacter</taxon>
    </lineage>
</organism>
<evidence type="ECO:0000313" key="3">
    <source>
        <dbReference type="EMBL" id="STP14321.1"/>
    </source>
</evidence>
<name>A0A377JSV5_9HELI</name>
<feature type="compositionally biased region" description="Acidic residues" evidence="1">
    <location>
        <begin position="221"/>
        <end position="230"/>
    </location>
</feature>
<proteinExistence type="predicted"/>
<sequence>MIQTHINTNNTDFTYTNTTDLGQNIFVTGTGGAGNINTSTYDSGHTRYYNKGAVGVALQIFVDDTLCESISGGEGNIVSVADIYKHVRTENHRRKYSCGFLGLKTCWRDNWVQIWEWGHNRRNATHRAEGQTKSFVLNIPPKSTLKVKFVGSSDSEFKGSVSISLLDNPLSIPFKPIDLSGLEGLVEKIPEPLPETPELPEVQEPLPEVEVPEVEPSPESPETELPEVDSSENAGNPDKNILPAPALSREQILAYQSFLGDFMEFFTQNQNQKITENMTFLDYYNANKSEANEPYESFLSSQLMANGGSIIMRDFLADFMQSTESELQEFFANMPQTQHKDGDLLDLSYFELIGLLGEQGGDSSQEPPIVEPESPQEQEPTISAEMRAEARKLTEAMQSYQTFLRENKDKIVSYYAGYNNVSYQFVIKKKYGGYPLDTFCDSKLLVDLPYVELWYGLPPTQGEIEQDMLDCGLIPYWELTFKNELQELNYPQLLEIANI</sequence>
<dbReference type="AlphaFoldDB" id="A0A377JSV5"/>
<evidence type="ECO:0000313" key="5">
    <source>
        <dbReference type="Proteomes" id="UP000255103"/>
    </source>
</evidence>